<gene>
    <name evidence="2" type="primary">Dvir\GJ25988</name>
    <name evidence="2" type="ORF">Dvir_GJ25988</name>
</gene>
<dbReference type="AlphaFoldDB" id="A0A0Q9WCF2"/>
<sequence length="127" mass="14365">MCCSNDCLENGCCPLDTKALFFGIWTLTHGIFFLVLSIYYFIDPTDCPLYAAIISFMLALVHTVAGILLILGYWKNKGCPFLCGIFMSSIIPYLCLLTIYLPVIQIIFTLTSCMYYRKEMETKAPAK</sequence>
<dbReference type="OrthoDB" id="7871178at2759"/>
<feature type="transmembrane region" description="Helical" evidence="1">
    <location>
        <begin position="49"/>
        <end position="74"/>
    </location>
</feature>
<accession>A0A0Q9WCF2</accession>
<evidence type="ECO:0000313" key="2">
    <source>
        <dbReference type="EMBL" id="KRF78507.1"/>
    </source>
</evidence>
<reference evidence="2 3" key="1">
    <citation type="journal article" date="2007" name="Nature">
        <title>Evolution of genes and genomes on the Drosophila phylogeny.</title>
        <authorList>
            <consortium name="Drosophila 12 Genomes Consortium"/>
            <person name="Clark A.G."/>
            <person name="Eisen M.B."/>
            <person name="Smith D.R."/>
            <person name="Bergman C.M."/>
            <person name="Oliver B."/>
            <person name="Markow T.A."/>
            <person name="Kaufman T.C."/>
            <person name="Kellis M."/>
            <person name="Gelbart W."/>
            <person name="Iyer V.N."/>
            <person name="Pollard D.A."/>
            <person name="Sackton T.B."/>
            <person name="Larracuente A.M."/>
            <person name="Singh N.D."/>
            <person name="Abad J.P."/>
            <person name="Abt D.N."/>
            <person name="Adryan B."/>
            <person name="Aguade M."/>
            <person name="Akashi H."/>
            <person name="Anderson W.W."/>
            <person name="Aquadro C.F."/>
            <person name="Ardell D.H."/>
            <person name="Arguello R."/>
            <person name="Artieri C.G."/>
            <person name="Barbash D.A."/>
            <person name="Barker D."/>
            <person name="Barsanti P."/>
            <person name="Batterham P."/>
            <person name="Batzoglou S."/>
            <person name="Begun D."/>
            <person name="Bhutkar A."/>
            <person name="Blanco E."/>
            <person name="Bosak S.A."/>
            <person name="Bradley R.K."/>
            <person name="Brand A.D."/>
            <person name="Brent M.R."/>
            <person name="Brooks A.N."/>
            <person name="Brown R.H."/>
            <person name="Butlin R.K."/>
            <person name="Caggese C."/>
            <person name="Calvi B.R."/>
            <person name="Bernardo de Carvalho A."/>
            <person name="Caspi A."/>
            <person name="Castrezana S."/>
            <person name="Celniker S.E."/>
            <person name="Chang J.L."/>
            <person name="Chapple C."/>
            <person name="Chatterji S."/>
            <person name="Chinwalla A."/>
            <person name="Civetta A."/>
            <person name="Clifton S.W."/>
            <person name="Comeron J.M."/>
            <person name="Costello J.C."/>
            <person name="Coyne J.A."/>
            <person name="Daub J."/>
            <person name="David R.G."/>
            <person name="Delcher A.L."/>
            <person name="Delehaunty K."/>
            <person name="Do C.B."/>
            <person name="Ebling H."/>
            <person name="Edwards K."/>
            <person name="Eickbush T."/>
            <person name="Evans J.D."/>
            <person name="Filipski A."/>
            <person name="Findeiss S."/>
            <person name="Freyhult E."/>
            <person name="Fulton L."/>
            <person name="Fulton R."/>
            <person name="Garcia A.C."/>
            <person name="Gardiner A."/>
            <person name="Garfield D.A."/>
            <person name="Garvin B.E."/>
            <person name="Gibson G."/>
            <person name="Gilbert D."/>
            <person name="Gnerre S."/>
            <person name="Godfrey J."/>
            <person name="Good R."/>
            <person name="Gotea V."/>
            <person name="Gravely B."/>
            <person name="Greenberg A.J."/>
            <person name="Griffiths-Jones S."/>
            <person name="Gross S."/>
            <person name="Guigo R."/>
            <person name="Gustafson E.A."/>
            <person name="Haerty W."/>
            <person name="Hahn M.W."/>
            <person name="Halligan D.L."/>
            <person name="Halpern A.L."/>
            <person name="Halter G.M."/>
            <person name="Han M.V."/>
            <person name="Heger A."/>
            <person name="Hillier L."/>
            <person name="Hinrichs A.S."/>
            <person name="Holmes I."/>
            <person name="Hoskins R.A."/>
            <person name="Hubisz M.J."/>
            <person name="Hultmark D."/>
            <person name="Huntley M.A."/>
            <person name="Jaffe D.B."/>
            <person name="Jagadeeshan S."/>
            <person name="Jeck W.R."/>
            <person name="Johnson J."/>
            <person name="Jones C.D."/>
            <person name="Jordan W.C."/>
            <person name="Karpen G.H."/>
            <person name="Kataoka E."/>
            <person name="Keightley P.D."/>
            <person name="Kheradpour P."/>
            <person name="Kirkness E.F."/>
            <person name="Koerich L.B."/>
            <person name="Kristiansen K."/>
            <person name="Kudrna D."/>
            <person name="Kulathinal R.J."/>
            <person name="Kumar S."/>
            <person name="Kwok R."/>
            <person name="Lander E."/>
            <person name="Langley C.H."/>
            <person name="Lapoint R."/>
            <person name="Lazzaro B.P."/>
            <person name="Lee S.J."/>
            <person name="Levesque L."/>
            <person name="Li R."/>
            <person name="Lin C.F."/>
            <person name="Lin M.F."/>
            <person name="Lindblad-Toh K."/>
            <person name="Llopart A."/>
            <person name="Long M."/>
            <person name="Low L."/>
            <person name="Lozovsky E."/>
            <person name="Lu J."/>
            <person name="Luo M."/>
            <person name="Machado C.A."/>
            <person name="Makalowski W."/>
            <person name="Marzo M."/>
            <person name="Matsuda M."/>
            <person name="Matzkin L."/>
            <person name="McAllister B."/>
            <person name="McBride C.S."/>
            <person name="McKernan B."/>
            <person name="McKernan K."/>
            <person name="Mendez-Lago M."/>
            <person name="Minx P."/>
            <person name="Mollenhauer M.U."/>
            <person name="Montooth K."/>
            <person name="Mount S.M."/>
            <person name="Mu X."/>
            <person name="Myers E."/>
            <person name="Negre B."/>
            <person name="Newfeld S."/>
            <person name="Nielsen R."/>
            <person name="Noor M.A."/>
            <person name="O'Grady P."/>
            <person name="Pachter L."/>
            <person name="Papaceit M."/>
            <person name="Parisi M.J."/>
            <person name="Parisi M."/>
            <person name="Parts L."/>
            <person name="Pedersen J.S."/>
            <person name="Pesole G."/>
            <person name="Phillippy A.M."/>
            <person name="Ponting C.P."/>
            <person name="Pop M."/>
            <person name="Porcelli D."/>
            <person name="Powell J.R."/>
            <person name="Prohaska S."/>
            <person name="Pruitt K."/>
            <person name="Puig M."/>
            <person name="Quesneville H."/>
            <person name="Ram K.R."/>
            <person name="Rand D."/>
            <person name="Rasmussen M.D."/>
            <person name="Reed L.K."/>
            <person name="Reenan R."/>
            <person name="Reily A."/>
            <person name="Remington K.A."/>
            <person name="Rieger T.T."/>
            <person name="Ritchie M.G."/>
            <person name="Robin C."/>
            <person name="Rogers Y.H."/>
            <person name="Rohde C."/>
            <person name="Rozas J."/>
            <person name="Rubenfield M.J."/>
            <person name="Ruiz A."/>
            <person name="Russo S."/>
            <person name="Salzberg S.L."/>
            <person name="Sanchez-Gracia A."/>
            <person name="Saranga D.J."/>
            <person name="Sato H."/>
            <person name="Schaeffer S.W."/>
            <person name="Schatz M.C."/>
            <person name="Schlenke T."/>
            <person name="Schwartz R."/>
            <person name="Segarra C."/>
            <person name="Singh R.S."/>
            <person name="Sirot L."/>
            <person name="Sirota M."/>
            <person name="Sisneros N.B."/>
            <person name="Smith C.D."/>
            <person name="Smith T.F."/>
            <person name="Spieth J."/>
            <person name="Stage D.E."/>
            <person name="Stark A."/>
            <person name="Stephan W."/>
            <person name="Strausberg R.L."/>
            <person name="Strempel S."/>
            <person name="Sturgill D."/>
            <person name="Sutton G."/>
            <person name="Sutton G.G."/>
            <person name="Tao W."/>
            <person name="Teichmann S."/>
            <person name="Tobari Y.N."/>
            <person name="Tomimura Y."/>
            <person name="Tsolas J.M."/>
            <person name="Valente V.L."/>
            <person name="Venter E."/>
            <person name="Venter J.C."/>
            <person name="Vicario S."/>
            <person name="Vieira F.G."/>
            <person name="Vilella A.J."/>
            <person name="Villasante A."/>
            <person name="Walenz B."/>
            <person name="Wang J."/>
            <person name="Wasserman M."/>
            <person name="Watts T."/>
            <person name="Wilson D."/>
            <person name="Wilson R.K."/>
            <person name="Wing R.A."/>
            <person name="Wolfner M.F."/>
            <person name="Wong A."/>
            <person name="Wong G.K."/>
            <person name="Wu C.I."/>
            <person name="Wu G."/>
            <person name="Yamamoto D."/>
            <person name="Yang H.P."/>
            <person name="Yang S.P."/>
            <person name="Yorke J.A."/>
            <person name="Yoshida K."/>
            <person name="Zdobnov E."/>
            <person name="Zhang P."/>
            <person name="Zhang Y."/>
            <person name="Zimin A.V."/>
            <person name="Baldwin J."/>
            <person name="Abdouelleil A."/>
            <person name="Abdulkadir J."/>
            <person name="Abebe A."/>
            <person name="Abera B."/>
            <person name="Abreu J."/>
            <person name="Acer S.C."/>
            <person name="Aftuck L."/>
            <person name="Alexander A."/>
            <person name="An P."/>
            <person name="Anderson E."/>
            <person name="Anderson S."/>
            <person name="Arachi H."/>
            <person name="Azer M."/>
            <person name="Bachantsang P."/>
            <person name="Barry A."/>
            <person name="Bayul T."/>
            <person name="Berlin A."/>
            <person name="Bessette D."/>
            <person name="Bloom T."/>
            <person name="Blye J."/>
            <person name="Boguslavskiy L."/>
            <person name="Bonnet C."/>
            <person name="Boukhgalter B."/>
            <person name="Bourzgui I."/>
            <person name="Brown A."/>
            <person name="Cahill P."/>
            <person name="Channer S."/>
            <person name="Cheshatsang Y."/>
            <person name="Chuda L."/>
            <person name="Citroen M."/>
            <person name="Collymore A."/>
            <person name="Cooke P."/>
            <person name="Costello M."/>
            <person name="D'Aco K."/>
            <person name="Daza R."/>
            <person name="De Haan G."/>
            <person name="DeGray S."/>
            <person name="DeMaso C."/>
            <person name="Dhargay N."/>
            <person name="Dooley K."/>
            <person name="Dooley E."/>
            <person name="Doricent M."/>
            <person name="Dorje P."/>
            <person name="Dorjee K."/>
            <person name="Dupes A."/>
            <person name="Elong R."/>
            <person name="Falk J."/>
            <person name="Farina A."/>
            <person name="Faro S."/>
            <person name="Ferguson D."/>
            <person name="Fisher S."/>
            <person name="Foley C.D."/>
            <person name="Franke A."/>
            <person name="Friedrich D."/>
            <person name="Gadbois L."/>
            <person name="Gearin G."/>
            <person name="Gearin C.R."/>
            <person name="Giannoukos G."/>
            <person name="Goode T."/>
            <person name="Graham J."/>
            <person name="Grandbois E."/>
            <person name="Grewal S."/>
            <person name="Gyaltsen K."/>
            <person name="Hafez N."/>
            <person name="Hagos B."/>
            <person name="Hall J."/>
            <person name="Henson C."/>
            <person name="Hollinger A."/>
            <person name="Honan T."/>
            <person name="Huard M.D."/>
            <person name="Hughes L."/>
            <person name="Hurhula B."/>
            <person name="Husby M.E."/>
            <person name="Kamat A."/>
            <person name="Kanga B."/>
            <person name="Kashin S."/>
            <person name="Khazanovich D."/>
            <person name="Kisner P."/>
            <person name="Lance K."/>
            <person name="Lara M."/>
            <person name="Lee W."/>
            <person name="Lennon N."/>
            <person name="Letendre F."/>
            <person name="LeVine R."/>
            <person name="Lipovsky A."/>
            <person name="Liu X."/>
            <person name="Liu J."/>
            <person name="Liu S."/>
            <person name="Lokyitsang T."/>
            <person name="Lokyitsang Y."/>
            <person name="Lubonja R."/>
            <person name="Lui A."/>
            <person name="MacDonald P."/>
            <person name="Magnisalis V."/>
            <person name="Maru K."/>
            <person name="Matthews C."/>
            <person name="McCusker W."/>
            <person name="McDonough S."/>
            <person name="Mehta T."/>
            <person name="Meldrim J."/>
            <person name="Meneus L."/>
            <person name="Mihai O."/>
            <person name="Mihalev A."/>
            <person name="Mihova T."/>
            <person name="Mittelman R."/>
            <person name="Mlenga V."/>
            <person name="Montmayeur A."/>
            <person name="Mulrain L."/>
            <person name="Navidi A."/>
            <person name="Naylor J."/>
            <person name="Negash T."/>
            <person name="Nguyen T."/>
            <person name="Nguyen N."/>
            <person name="Nicol R."/>
            <person name="Norbu C."/>
            <person name="Norbu N."/>
            <person name="Novod N."/>
            <person name="O'Neill B."/>
            <person name="Osman S."/>
            <person name="Markiewicz E."/>
            <person name="Oyono O.L."/>
            <person name="Patti C."/>
            <person name="Phunkhang P."/>
            <person name="Pierre F."/>
            <person name="Priest M."/>
            <person name="Raghuraman S."/>
            <person name="Rege F."/>
            <person name="Reyes R."/>
            <person name="Rise C."/>
            <person name="Rogov P."/>
            <person name="Ross K."/>
            <person name="Ryan E."/>
            <person name="Settipalli S."/>
            <person name="Shea T."/>
            <person name="Sherpa N."/>
            <person name="Shi L."/>
            <person name="Shih D."/>
            <person name="Sparrow T."/>
            <person name="Spaulding J."/>
            <person name="Stalker J."/>
            <person name="Stange-Thomann N."/>
            <person name="Stavropoulos S."/>
            <person name="Stone C."/>
            <person name="Strader C."/>
            <person name="Tesfaye S."/>
            <person name="Thomson T."/>
            <person name="Thoulutsang Y."/>
            <person name="Thoulutsang D."/>
            <person name="Topham K."/>
            <person name="Topping I."/>
            <person name="Tsamla T."/>
            <person name="Vassiliev H."/>
            <person name="Vo A."/>
            <person name="Wangchuk T."/>
            <person name="Wangdi T."/>
            <person name="Weiand M."/>
            <person name="Wilkinson J."/>
            <person name="Wilson A."/>
            <person name="Yadav S."/>
            <person name="Young G."/>
            <person name="Yu Q."/>
            <person name="Zembek L."/>
            <person name="Zhong D."/>
            <person name="Zimmer A."/>
            <person name="Zwirko Z."/>
            <person name="Jaffe D.B."/>
            <person name="Alvarez P."/>
            <person name="Brockman W."/>
            <person name="Butler J."/>
            <person name="Chin C."/>
            <person name="Gnerre S."/>
            <person name="Grabherr M."/>
            <person name="Kleber M."/>
            <person name="Mauceli E."/>
            <person name="MacCallum I."/>
        </authorList>
    </citation>
    <scope>NUCLEOTIDE SEQUENCE [LARGE SCALE GENOMIC DNA]</scope>
    <source>
        <strain evidence="3">Tucson 15010-1051.87</strain>
    </source>
</reference>
<name>A0A0Q9WCF2_DROVI</name>
<evidence type="ECO:0000256" key="1">
    <source>
        <dbReference type="SAM" id="Phobius"/>
    </source>
</evidence>
<feature type="transmembrane region" description="Helical" evidence="1">
    <location>
        <begin position="20"/>
        <end position="42"/>
    </location>
</feature>
<dbReference type="Proteomes" id="UP000008792">
    <property type="component" value="Unassembled WGS sequence"/>
</dbReference>
<evidence type="ECO:0000313" key="3">
    <source>
        <dbReference type="Proteomes" id="UP000008792"/>
    </source>
</evidence>
<organism evidence="2 3">
    <name type="scientific">Drosophila virilis</name>
    <name type="common">Fruit fly</name>
    <dbReference type="NCBI Taxonomy" id="7244"/>
    <lineage>
        <taxon>Eukaryota</taxon>
        <taxon>Metazoa</taxon>
        <taxon>Ecdysozoa</taxon>
        <taxon>Arthropoda</taxon>
        <taxon>Hexapoda</taxon>
        <taxon>Insecta</taxon>
        <taxon>Pterygota</taxon>
        <taxon>Neoptera</taxon>
        <taxon>Endopterygota</taxon>
        <taxon>Diptera</taxon>
        <taxon>Brachycera</taxon>
        <taxon>Muscomorpha</taxon>
        <taxon>Ephydroidea</taxon>
        <taxon>Drosophilidae</taxon>
        <taxon>Drosophila</taxon>
    </lineage>
</organism>
<feature type="transmembrane region" description="Helical" evidence="1">
    <location>
        <begin position="86"/>
        <end position="110"/>
    </location>
</feature>
<protein>
    <submittedName>
        <fullName evidence="2">Uncharacterized protein</fullName>
    </submittedName>
</protein>
<keyword evidence="1" id="KW-0472">Membrane</keyword>
<keyword evidence="1" id="KW-0812">Transmembrane</keyword>
<dbReference type="InParanoid" id="A0A0Q9WCF2"/>
<proteinExistence type="predicted"/>
<dbReference type="EMBL" id="CH940662">
    <property type="protein sequence ID" value="KRF78507.1"/>
    <property type="molecule type" value="Genomic_DNA"/>
</dbReference>
<keyword evidence="1" id="KW-1133">Transmembrane helix</keyword>
<keyword evidence="3" id="KW-1185">Reference proteome</keyword>